<dbReference type="AlphaFoldDB" id="A0A329UII9"/>
<name>A0A329UII9_9FIRM</name>
<evidence type="ECO:0000313" key="2">
    <source>
        <dbReference type="Proteomes" id="UP000251281"/>
    </source>
</evidence>
<accession>A0A329UII9</accession>
<protein>
    <submittedName>
        <fullName evidence="1">Uncharacterized protein</fullName>
    </submittedName>
</protein>
<dbReference type="Proteomes" id="UP000251281">
    <property type="component" value="Unassembled WGS sequence"/>
</dbReference>
<evidence type="ECO:0000313" key="1">
    <source>
        <dbReference type="EMBL" id="RAW60774.1"/>
    </source>
</evidence>
<organism evidence="1 2">
    <name type="scientific">Faecalibacterium prausnitzii</name>
    <dbReference type="NCBI Taxonomy" id="853"/>
    <lineage>
        <taxon>Bacteria</taxon>
        <taxon>Bacillati</taxon>
        <taxon>Bacillota</taxon>
        <taxon>Clostridia</taxon>
        <taxon>Eubacteriales</taxon>
        <taxon>Oscillospiraceae</taxon>
        <taxon>Faecalibacterium</taxon>
    </lineage>
</organism>
<proteinExistence type="predicted"/>
<dbReference type="EMBL" id="PRLD01000001">
    <property type="protein sequence ID" value="RAW60774.1"/>
    <property type="molecule type" value="Genomic_DNA"/>
</dbReference>
<gene>
    <name evidence="1" type="ORF">C4N24_01310</name>
</gene>
<dbReference type="RefSeq" id="WP_112089997.1">
    <property type="nucleotide sequence ID" value="NZ_JAEKBY010000002.1"/>
</dbReference>
<comment type="caution">
    <text evidence="1">The sequence shown here is derived from an EMBL/GenBank/DDBJ whole genome shotgun (WGS) entry which is preliminary data.</text>
</comment>
<reference evidence="1 2" key="1">
    <citation type="submission" date="2018-02" db="EMBL/GenBank/DDBJ databases">
        <title>Complete genome sequencing of Faecalibacterium prausnitzii strains isolated from the human gut.</title>
        <authorList>
            <person name="Fitzgerald B.C."/>
            <person name="Shkoporov A.N."/>
            <person name="Ross P.R."/>
            <person name="Hill C."/>
        </authorList>
    </citation>
    <scope>NUCLEOTIDE SEQUENCE [LARGE SCALE GENOMIC DNA]</scope>
    <source>
        <strain evidence="1 2">APC923/51-1</strain>
    </source>
</reference>
<sequence>MYCNKFFKTEDEAKAFQKSHGGALYKNVKRSRTRESYRVEAAMAVQGGWMHGTDLDAHPYCVAWNGEPLKARKEN</sequence>